<gene>
    <name evidence="2" type="ORF">J1605_010197</name>
</gene>
<dbReference type="EMBL" id="JAIQCJ010002112">
    <property type="protein sequence ID" value="KAJ8782489.1"/>
    <property type="molecule type" value="Genomic_DNA"/>
</dbReference>
<comment type="caution">
    <text evidence="2">The sequence shown here is derived from an EMBL/GenBank/DDBJ whole genome shotgun (WGS) entry which is preliminary data.</text>
</comment>
<feature type="transmembrane region" description="Helical" evidence="1">
    <location>
        <begin position="50"/>
        <end position="75"/>
    </location>
</feature>
<keyword evidence="1" id="KW-1133">Transmembrane helix</keyword>
<organism evidence="2 3">
    <name type="scientific">Eschrichtius robustus</name>
    <name type="common">California gray whale</name>
    <name type="synonym">Eschrichtius gibbosus</name>
    <dbReference type="NCBI Taxonomy" id="9764"/>
    <lineage>
        <taxon>Eukaryota</taxon>
        <taxon>Metazoa</taxon>
        <taxon>Chordata</taxon>
        <taxon>Craniata</taxon>
        <taxon>Vertebrata</taxon>
        <taxon>Euteleostomi</taxon>
        <taxon>Mammalia</taxon>
        <taxon>Eutheria</taxon>
        <taxon>Laurasiatheria</taxon>
        <taxon>Artiodactyla</taxon>
        <taxon>Whippomorpha</taxon>
        <taxon>Cetacea</taxon>
        <taxon>Mysticeti</taxon>
        <taxon>Eschrichtiidae</taxon>
        <taxon>Eschrichtius</taxon>
    </lineage>
</organism>
<dbReference type="AlphaFoldDB" id="A0AB34GSL4"/>
<evidence type="ECO:0000313" key="3">
    <source>
        <dbReference type="Proteomes" id="UP001159641"/>
    </source>
</evidence>
<protein>
    <submittedName>
        <fullName evidence="2">Uncharacterized protein</fullName>
    </submittedName>
</protein>
<keyword evidence="1" id="KW-0472">Membrane</keyword>
<accession>A0AB34GSL4</accession>
<proteinExistence type="predicted"/>
<evidence type="ECO:0000256" key="1">
    <source>
        <dbReference type="SAM" id="Phobius"/>
    </source>
</evidence>
<name>A0AB34GSL4_ESCRO</name>
<evidence type="ECO:0000313" key="2">
    <source>
        <dbReference type="EMBL" id="KAJ8782489.1"/>
    </source>
</evidence>
<dbReference type="Proteomes" id="UP001159641">
    <property type="component" value="Unassembled WGS sequence"/>
</dbReference>
<reference evidence="2 3" key="1">
    <citation type="submission" date="2022-11" db="EMBL/GenBank/DDBJ databases">
        <title>Whole genome sequence of Eschrichtius robustus ER-17-0199.</title>
        <authorList>
            <person name="Bruniche-Olsen A."/>
            <person name="Black A.N."/>
            <person name="Fields C.J."/>
            <person name="Walden K."/>
            <person name="Dewoody J.A."/>
        </authorList>
    </citation>
    <scope>NUCLEOTIDE SEQUENCE [LARGE SCALE GENOMIC DNA]</scope>
    <source>
        <strain evidence="2">ER-17-0199</strain>
        <tissue evidence="2">Blubber</tissue>
    </source>
</reference>
<keyword evidence="3" id="KW-1185">Reference proteome</keyword>
<keyword evidence="1" id="KW-0812">Transmembrane</keyword>
<sequence>MKGTPRRRTVQFSNGVQGERAPAWHLERESISLYPIEFRNVPGEEFDGVVLVPASLVLALCHLLVFTILTIAALAQAQWPLRGTKTLSSPSNRPSGEASVPPAPAVGWLYPLRFPKSAAPAPVSASCPEPPICSAVPTSSASIPVMSSVGDPGVGSISPASPKFSLAPRDVKELLAK</sequence>